<feature type="compositionally biased region" description="Pro residues" evidence="1">
    <location>
        <begin position="288"/>
        <end position="299"/>
    </location>
</feature>
<evidence type="ECO:0000256" key="1">
    <source>
        <dbReference type="SAM" id="MobiDB-lite"/>
    </source>
</evidence>
<keyword evidence="3" id="KW-1185">Reference proteome</keyword>
<dbReference type="EMBL" id="PDLM01000008">
    <property type="protein sequence ID" value="RDW71411.1"/>
    <property type="molecule type" value="Genomic_DNA"/>
</dbReference>
<gene>
    <name evidence="2" type="ORF">BP6252_07974</name>
</gene>
<feature type="region of interest" description="Disordered" evidence="1">
    <location>
        <begin position="158"/>
        <end position="178"/>
    </location>
</feature>
<feature type="region of interest" description="Disordered" evidence="1">
    <location>
        <begin position="42"/>
        <end position="84"/>
    </location>
</feature>
<feature type="region of interest" description="Disordered" evidence="1">
    <location>
        <begin position="268"/>
        <end position="306"/>
    </location>
</feature>
<dbReference type="Proteomes" id="UP000256645">
    <property type="component" value="Unassembled WGS sequence"/>
</dbReference>
<accession>A0A3D8RC02</accession>
<dbReference type="AlphaFoldDB" id="A0A3D8RC02"/>
<protein>
    <submittedName>
        <fullName evidence="2">Uncharacterized protein</fullName>
    </submittedName>
</protein>
<sequence length="306" mass="33201">MTSISIFTTTIKEEKRIAVAQIPTTASLSQDETIQQLVERYKHRATSSSRPPIPTPGENLEDWQASGPRRYRGNTVPPTRTASARPTALKRNYIALSPLKETTSIITLKTTVSESSQAQFTVDTIPSTKVTSVHLTNLAAVECKAKLVEPVNNISTAIASTQPSNPTPPTPTVRPASQETKVAERIEEFQARKEQESSCVALPVLKEKTKPQVTAIKSACKLHSTFAVPRPNTLEIPAREFQAPNPPAAFFTLATTRSHPPSRIPIPTCPCTRPPPKCPSSKPQARPTLPPSPILPPSPLHHAATT</sequence>
<feature type="compositionally biased region" description="Pro residues" evidence="1">
    <location>
        <begin position="268"/>
        <end position="278"/>
    </location>
</feature>
<organism evidence="2 3">
    <name type="scientific">Coleophoma cylindrospora</name>
    <dbReference type="NCBI Taxonomy" id="1849047"/>
    <lineage>
        <taxon>Eukaryota</taxon>
        <taxon>Fungi</taxon>
        <taxon>Dikarya</taxon>
        <taxon>Ascomycota</taxon>
        <taxon>Pezizomycotina</taxon>
        <taxon>Leotiomycetes</taxon>
        <taxon>Helotiales</taxon>
        <taxon>Dermateaceae</taxon>
        <taxon>Coleophoma</taxon>
    </lineage>
</organism>
<reference evidence="2 3" key="1">
    <citation type="journal article" date="2018" name="IMA Fungus">
        <title>IMA Genome-F 9: Draft genome sequence of Annulohypoxylon stygium, Aspergillus mulundensis, Berkeleyomyces basicola (syn. Thielaviopsis basicola), Ceratocystis smalleyi, two Cercospora beticola strains, Coleophoma cylindrospora, Fusarium fracticaudum, Phialophora cf. hyalina, and Morchella septimelata.</title>
        <authorList>
            <person name="Wingfield B.D."/>
            <person name="Bills G.F."/>
            <person name="Dong Y."/>
            <person name="Huang W."/>
            <person name="Nel W.J."/>
            <person name="Swalarsk-Parry B.S."/>
            <person name="Vaghefi N."/>
            <person name="Wilken P.M."/>
            <person name="An Z."/>
            <person name="de Beer Z.W."/>
            <person name="De Vos L."/>
            <person name="Chen L."/>
            <person name="Duong T.A."/>
            <person name="Gao Y."/>
            <person name="Hammerbacher A."/>
            <person name="Kikkert J.R."/>
            <person name="Li Y."/>
            <person name="Li H."/>
            <person name="Li K."/>
            <person name="Li Q."/>
            <person name="Liu X."/>
            <person name="Ma X."/>
            <person name="Naidoo K."/>
            <person name="Pethybridge S.J."/>
            <person name="Sun J."/>
            <person name="Steenkamp E.T."/>
            <person name="van der Nest M.A."/>
            <person name="van Wyk S."/>
            <person name="Wingfield M.J."/>
            <person name="Xiong C."/>
            <person name="Yue Q."/>
            <person name="Zhang X."/>
        </authorList>
    </citation>
    <scope>NUCLEOTIDE SEQUENCE [LARGE SCALE GENOMIC DNA]</scope>
    <source>
        <strain evidence="2 3">BP6252</strain>
    </source>
</reference>
<evidence type="ECO:0000313" key="2">
    <source>
        <dbReference type="EMBL" id="RDW71411.1"/>
    </source>
</evidence>
<evidence type="ECO:0000313" key="3">
    <source>
        <dbReference type="Proteomes" id="UP000256645"/>
    </source>
</evidence>
<proteinExistence type="predicted"/>
<name>A0A3D8RC02_9HELO</name>
<dbReference type="OrthoDB" id="10396300at2759"/>
<comment type="caution">
    <text evidence="2">The sequence shown here is derived from an EMBL/GenBank/DDBJ whole genome shotgun (WGS) entry which is preliminary data.</text>
</comment>